<reference evidence="12 14" key="2">
    <citation type="journal article" date="2013" name="Nature">
        <title>Insights into bilaterian evolution from three spiralian genomes.</title>
        <authorList>
            <person name="Simakov O."/>
            <person name="Marletaz F."/>
            <person name="Cho S.J."/>
            <person name="Edsinger-Gonzales E."/>
            <person name="Havlak P."/>
            <person name="Hellsten U."/>
            <person name="Kuo D.H."/>
            <person name="Larsson T."/>
            <person name="Lv J."/>
            <person name="Arendt D."/>
            <person name="Savage R."/>
            <person name="Osoegawa K."/>
            <person name="de Jong P."/>
            <person name="Grimwood J."/>
            <person name="Chapman J.A."/>
            <person name="Shapiro H."/>
            <person name="Aerts A."/>
            <person name="Otillar R.P."/>
            <person name="Terry A.Y."/>
            <person name="Boore J.L."/>
            <person name="Grigoriev I.V."/>
            <person name="Lindberg D.R."/>
            <person name="Seaver E.C."/>
            <person name="Weisblat D.A."/>
            <person name="Putnam N.H."/>
            <person name="Rokhsar D.S."/>
        </authorList>
    </citation>
    <scope>NUCLEOTIDE SEQUENCE</scope>
    <source>
        <strain evidence="12 14">I ESC-2004</strain>
    </source>
</reference>
<dbReference type="FunFam" id="3.40.50.1820:FF:000010">
    <property type="entry name" value="Acyl-protein thioesterase 2"/>
    <property type="match status" value="1"/>
</dbReference>
<comment type="subcellular location">
    <subcellularLocation>
        <location evidence="1">Cytoplasm</location>
    </subcellularLocation>
</comment>
<dbReference type="GO" id="GO:0005737">
    <property type="term" value="C:cytoplasm"/>
    <property type="evidence" value="ECO:0007669"/>
    <property type="project" value="UniProtKB-SubCell"/>
</dbReference>
<keyword evidence="7" id="KW-0443">Lipid metabolism</keyword>
<dbReference type="AlphaFoldDB" id="R7TQ96"/>
<dbReference type="EC" id="3.1.2.22" evidence="3"/>
<accession>R7TQ96</accession>
<dbReference type="PANTHER" id="PTHR10655">
    <property type="entry name" value="LYSOPHOSPHOLIPASE-RELATED"/>
    <property type="match status" value="1"/>
</dbReference>
<dbReference type="EMBL" id="AMQN01012910">
    <property type="status" value="NOT_ANNOTATED_CDS"/>
    <property type="molecule type" value="Genomic_DNA"/>
</dbReference>
<evidence type="ECO:0000313" key="14">
    <source>
        <dbReference type="Proteomes" id="UP000014760"/>
    </source>
</evidence>
<dbReference type="Gene3D" id="3.40.50.1820">
    <property type="entry name" value="alpha/beta hydrolase"/>
    <property type="match status" value="1"/>
</dbReference>
<comment type="similarity">
    <text evidence="2">Belongs to the AB hydrolase superfamily. AB hydrolase 2 family.</text>
</comment>
<sequence>MAAQPVVVNATAKHTASVIFLHGLGDTGHGWSQAFSMMKRPYIKYICPTANVMPVSLNAGFRMPSWFDIKGLDPMAEQDEKGINEASDIVQSLISEEESKGISRDRIVIGGFSQGGAVALYSAFTVPKPPLAGIMGLSTWMPMHQKFPDVVKSNQATPMLQCHGKSDPLVNYGFGELTSKLIKSFNSKADFLSYADLGHSSCPEEMKDVQVFLDKVLPPV</sequence>
<name>R7TQ96_CAPTE</name>
<organism evidence="12">
    <name type="scientific">Capitella teleta</name>
    <name type="common">Polychaete worm</name>
    <dbReference type="NCBI Taxonomy" id="283909"/>
    <lineage>
        <taxon>Eukaryota</taxon>
        <taxon>Metazoa</taxon>
        <taxon>Spiralia</taxon>
        <taxon>Lophotrochozoa</taxon>
        <taxon>Annelida</taxon>
        <taxon>Polychaeta</taxon>
        <taxon>Sedentaria</taxon>
        <taxon>Scolecida</taxon>
        <taxon>Capitellidae</taxon>
        <taxon>Capitella</taxon>
    </lineage>
</organism>
<dbReference type="EnsemblMetazoa" id="CapteT20690">
    <property type="protein sequence ID" value="CapteP20690"/>
    <property type="gene ID" value="CapteG20690"/>
</dbReference>
<comment type="catalytic activity">
    <reaction evidence="10">
        <text>1-hexadecanoyl-sn-glycero-3-phosphocholine + H2O = sn-glycerol 3-phosphocholine + hexadecanoate + H(+)</text>
        <dbReference type="Rhea" id="RHEA:40435"/>
        <dbReference type="ChEBI" id="CHEBI:7896"/>
        <dbReference type="ChEBI" id="CHEBI:15377"/>
        <dbReference type="ChEBI" id="CHEBI:15378"/>
        <dbReference type="ChEBI" id="CHEBI:16870"/>
        <dbReference type="ChEBI" id="CHEBI:72998"/>
    </reaction>
    <physiologicalReaction direction="left-to-right" evidence="10">
        <dbReference type="Rhea" id="RHEA:40436"/>
    </physiologicalReaction>
</comment>
<proteinExistence type="inferred from homology"/>
<evidence type="ECO:0000256" key="5">
    <source>
        <dbReference type="ARBA" id="ARBA00022801"/>
    </source>
</evidence>
<evidence type="ECO:0000259" key="11">
    <source>
        <dbReference type="Pfam" id="PF02230"/>
    </source>
</evidence>
<protein>
    <recommendedName>
        <fullName evidence="3">palmitoyl-protein hydrolase</fullName>
        <ecNumber evidence="3">3.1.2.22</ecNumber>
    </recommendedName>
    <alternativeName>
        <fullName evidence="8">Palmitoyl-protein hydrolase</fullName>
    </alternativeName>
</protein>
<dbReference type="OrthoDB" id="2418081at2759"/>
<reference evidence="13" key="3">
    <citation type="submission" date="2015-06" db="UniProtKB">
        <authorList>
            <consortium name="EnsemblMetazoa"/>
        </authorList>
    </citation>
    <scope>IDENTIFICATION</scope>
</reference>
<dbReference type="OMA" id="LMFRTYN"/>
<dbReference type="GO" id="GO:0006631">
    <property type="term" value="P:fatty acid metabolic process"/>
    <property type="evidence" value="ECO:0007669"/>
    <property type="project" value="UniProtKB-KW"/>
</dbReference>
<evidence type="ECO:0000256" key="7">
    <source>
        <dbReference type="ARBA" id="ARBA00023098"/>
    </source>
</evidence>
<evidence type="ECO:0000256" key="8">
    <source>
        <dbReference type="ARBA" id="ARBA00031195"/>
    </source>
</evidence>
<dbReference type="InterPro" id="IPR003140">
    <property type="entry name" value="PLipase/COase/thioEstase"/>
</dbReference>
<evidence type="ECO:0000256" key="3">
    <source>
        <dbReference type="ARBA" id="ARBA00012423"/>
    </source>
</evidence>
<keyword evidence="5" id="KW-0378">Hydrolase</keyword>
<dbReference type="HOGENOM" id="CLU_049413_3_5_1"/>
<dbReference type="SUPFAM" id="SSF53474">
    <property type="entry name" value="alpha/beta-Hydrolases"/>
    <property type="match status" value="1"/>
</dbReference>
<evidence type="ECO:0000256" key="2">
    <source>
        <dbReference type="ARBA" id="ARBA00006499"/>
    </source>
</evidence>
<evidence type="ECO:0000256" key="6">
    <source>
        <dbReference type="ARBA" id="ARBA00022832"/>
    </source>
</evidence>
<dbReference type="Pfam" id="PF02230">
    <property type="entry name" value="Abhydrolase_2"/>
    <property type="match status" value="1"/>
</dbReference>
<evidence type="ECO:0000313" key="12">
    <source>
        <dbReference type="EMBL" id="ELT93210.1"/>
    </source>
</evidence>
<dbReference type="STRING" id="283909.R7TQ96"/>
<dbReference type="PANTHER" id="PTHR10655:SF68">
    <property type="entry name" value="PALMITOYL-PROTEIN HYDROLASE"/>
    <property type="match status" value="1"/>
</dbReference>
<comment type="catalytic activity">
    <reaction evidence="9">
        <text>S-hexadecanoyl-L-cysteinyl-[protein] + H2O = L-cysteinyl-[protein] + hexadecanoate + H(+)</text>
        <dbReference type="Rhea" id="RHEA:19233"/>
        <dbReference type="Rhea" id="RHEA-COMP:10131"/>
        <dbReference type="Rhea" id="RHEA-COMP:11032"/>
        <dbReference type="ChEBI" id="CHEBI:7896"/>
        <dbReference type="ChEBI" id="CHEBI:15377"/>
        <dbReference type="ChEBI" id="CHEBI:15378"/>
        <dbReference type="ChEBI" id="CHEBI:29950"/>
        <dbReference type="ChEBI" id="CHEBI:74151"/>
        <dbReference type="EC" id="3.1.2.22"/>
    </reaction>
</comment>
<evidence type="ECO:0000256" key="10">
    <source>
        <dbReference type="ARBA" id="ARBA00048656"/>
    </source>
</evidence>
<keyword evidence="6" id="KW-0276">Fatty acid metabolism</keyword>
<evidence type="ECO:0000313" key="13">
    <source>
        <dbReference type="EnsemblMetazoa" id="CapteP20690"/>
    </source>
</evidence>
<evidence type="ECO:0000256" key="9">
    <source>
        <dbReference type="ARBA" id="ARBA00047337"/>
    </source>
</evidence>
<dbReference type="Proteomes" id="UP000014760">
    <property type="component" value="Unassembled WGS sequence"/>
</dbReference>
<feature type="domain" description="Phospholipase/carboxylesterase/thioesterase" evidence="11">
    <location>
        <begin position="4"/>
        <end position="216"/>
    </location>
</feature>
<dbReference type="FunCoup" id="R7TQ96">
    <property type="interactions" value="1813"/>
</dbReference>
<dbReference type="EMBL" id="KB309839">
    <property type="protein sequence ID" value="ELT93210.1"/>
    <property type="molecule type" value="Genomic_DNA"/>
</dbReference>
<keyword evidence="4" id="KW-0963">Cytoplasm</keyword>
<dbReference type="InterPro" id="IPR029058">
    <property type="entry name" value="AB_hydrolase_fold"/>
</dbReference>
<keyword evidence="14" id="KW-1185">Reference proteome</keyword>
<reference evidence="14" key="1">
    <citation type="submission" date="2012-12" db="EMBL/GenBank/DDBJ databases">
        <authorList>
            <person name="Hellsten U."/>
            <person name="Grimwood J."/>
            <person name="Chapman J.A."/>
            <person name="Shapiro H."/>
            <person name="Aerts A."/>
            <person name="Otillar R.P."/>
            <person name="Terry A.Y."/>
            <person name="Boore J.L."/>
            <person name="Simakov O."/>
            <person name="Marletaz F."/>
            <person name="Cho S.-J."/>
            <person name="Edsinger-Gonzales E."/>
            <person name="Havlak P."/>
            <person name="Kuo D.-H."/>
            <person name="Larsson T."/>
            <person name="Lv J."/>
            <person name="Arendt D."/>
            <person name="Savage R."/>
            <person name="Osoegawa K."/>
            <person name="de Jong P."/>
            <person name="Lindberg D.R."/>
            <person name="Seaver E.C."/>
            <person name="Weisblat D.A."/>
            <person name="Putnam N.H."/>
            <person name="Grigoriev I.V."/>
            <person name="Rokhsar D.S."/>
        </authorList>
    </citation>
    <scope>NUCLEOTIDE SEQUENCE</scope>
    <source>
        <strain evidence="14">I ESC-2004</strain>
    </source>
</reference>
<evidence type="ECO:0000256" key="1">
    <source>
        <dbReference type="ARBA" id="ARBA00004496"/>
    </source>
</evidence>
<dbReference type="GO" id="GO:0008474">
    <property type="term" value="F:palmitoyl-(protein) hydrolase activity"/>
    <property type="evidence" value="ECO:0007669"/>
    <property type="project" value="UniProtKB-EC"/>
</dbReference>
<dbReference type="GO" id="GO:0052689">
    <property type="term" value="F:carboxylic ester hydrolase activity"/>
    <property type="evidence" value="ECO:0007669"/>
    <property type="project" value="TreeGrafter"/>
</dbReference>
<dbReference type="InterPro" id="IPR050565">
    <property type="entry name" value="LYPA1-2/EST-like"/>
</dbReference>
<evidence type="ECO:0000256" key="4">
    <source>
        <dbReference type="ARBA" id="ARBA00022490"/>
    </source>
</evidence>
<gene>
    <name evidence="12" type="ORF">CAPTEDRAFT_20690</name>
</gene>